<gene>
    <name evidence="2" type="ORF">ISF6_1795</name>
</gene>
<proteinExistence type="predicted"/>
<feature type="compositionally biased region" description="Low complexity" evidence="1">
    <location>
        <begin position="130"/>
        <end position="141"/>
    </location>
</feature>
<evidence type="ECO:0000256" key="1">
    <source>
        <dbReference type="SAM" id="MobiDB-lite"/>
    </source>
</evidence>
<feature type="compositionally biased region" description="Basic residues" evidence="1">
    <location>
        <begin position="100"/>
        <end position="121"/>
    </location>
</feature>
<feature type="region of interest" description="Disordered" evidence="1">
    <location>
        <begin position="1"/>
        <end position="209"/>
    </location>
</feature>
<evidence type="ECO:0000313" key="3">
    <source>
        <dbReference type="Proteomes" id="UP000037660"/>
    </source>
</evidence>
<reference evidence="2 3" key="2">
    <citation type="journal article" date="2016" name="Science">
        <title>A bacterium that degrades and assimilates poly(ethylene terephthalate).</title>
        <authorList>
            <person name="Yoshida S."/>
            <person name="Hiraga K."/>
            <person name="Takehana T."/>
            <person name="Taniguchi I."/>
            <person name="Yamaji H."/>
            <person name="Maeda Y."/>
            <person name="Toyohara K."/>
            <person name="Miyamoto K."/>
            <person name="Kimura Y."/>
            <person name="Oda K."/>
        </authorList>
    </citation>
    <scope>NUCLEOTIDE SEQUENCE [LARGE SCALE GENOMIC DNA]</scope>
    <source>
        <strain evidence="3">NBRC 110686 / TISTR 2288 / 201-F6</strain>
    </source>
</reference>
<keyword evidence="3" id="KW-1185">Reference proteome</keyword>
<organism evidence="2 3">
    <name type="scientific">Piscinibacter sakaiensis</name>
    <name type="common">Ideonella sakaiensis</name>
    <dbReference type="NCBI Taxonomy" id="1547922"/>
    <lineage>
        <taxon>Bacteria</taxon>
        <taxon>Pseudomonadati</taxon>
        <taxon>Pseudomonadota</taxon>
        <taxon>Betaproteobacteria</taxon>
        <taxon>Burkholderiales</taxon>
        <taxon>Sphaerotilaceae</taxon>
        <taxon>Piscinibacter</taxon>
    </lineage>
</organism>
<dbReference type="EMBL" id="BBYR01000030">
    <property type="protein sequence ID" value="GAP35955.1"/>
    <property type="molecule type" value="Genomic_DNA"/>
</dbReference>
<feature type="compositionally biased region" description="Low complexity" evidence="1">
    <location>
        <begin position="33"/>
        <end position="50"/>
    </location>
</feature>
<feature type="compositionally biased region" description="Low complexity" evidence="1">
    <location>
        <begin position="152"/>
        <end position="165"/>
    </location>
</feature>
<reference evidence="3" key="1">
    <citation type="submission" date="2015-07" db="EMBL/GenBank/DDBJ databases">
        <title>Discovery of a poly(ethylene terephthalate assimilation.</title>
        <authorList>
            <person name="Yoshida S."/>
            <person name="Hiraga K."/>
            <person name="Takehana T."/>
            <person name="Taniguchi I."/>
            <person name="Yamaji H."/>
            <person name="Maeda Y."/>
            <person name="Toyohara K."/>
            <person name="Miyamoto K."/>
            <person name="Kimura Y."/>
            <person name="Oda K."/>
        </authorList>
    </citation>
    <scope>NUCLEOTIDE SEQUENCE [LARGE SCALE GENOMIC DNA]</scope>
    <source>
        <strain evidence="3">NBRC 110686 / TISTR 2288 / 201-F6</strain>
    </source>
</reference>
<feature type="compositionally biased region" description="Basic residues" evidence="1">
    <location>
        <begin position="55"/>
        <end position="70"/>
    </location>
</feature>
<evidence type="ECO:0000313" key="2">
    <source>
        <dbReference type="EMBL" id="GAP35955.1"/>
    </source>
</evidence>
<accession>A0A0K8P1A9</accession>
<dbReference type="AlphaFoldDB" id="A0A0K8P1A9"/>
<name>A0A0K8P1A9_PISS1</name>
<dbReference type="Proteomes" id="UP000037660">
    <property type="component" value="Unassembled WGS sequence"/>
</dbReference>
<sequence length="209" mass="22331">MPPDRRARGLPRRAPVPAQPPWRRADRGRQRLRPAGAAAPRRGRARCAAADGRRRAGGRARAGRGAHLRHPLAAAAPGPLPRRPSRCAGPPACPDPALPVRRHALRRRDPRRQRALARHHRPPPDGRGRAAGLRAGAGRRPPLLRRGRLGRADAAAPEHAPARLARVVRRPGPAGGRRHGRPAHGAAVDAGRGRGARPGHRAAAALPDR</sequence>
<comment type="caution">
    <text evidence="2">The sequence shown here is derived from an EMBL/GenBank/DDBJ whole genome shotgun (WGS) entry which is preliminary data.</text>
</comment>
<protein>
    <submittedName>
        <fullName evidence="2">Uncharacterized protein</fullName>
    </submittedName>
</protein>